<dbReference type="PANTHER" id="PTHR36842:SF1">
    <property type="entry name" value="PROTEIN TOLB"/>
    <property type="match status" value="1"/>
</dbReference>
<organism evidence="2 3">
    <name type="scientific">Chloracidobacterium validum</name>
    <dbReference type="NCBI Taxonomy" id="2821543"/>
    <lineage>
        <taxon>Bacteria</taxon>
        <taxon>Pseudomonadati</taxon>
        <taxon>Acidobacteriota</taxon>
        <taxon>Terriglobia</taxon>
        <taxon>Terriglobales</taxon>
        <taxon>Acidobacteriaceae</taxon>
        <taxon>Chloracidobacterium</taxon>
    </lineage>
</organism>
<dbReference type="InterPro" id="IPR011659">
    <property type="entry name" value="WD40"/>
</dbReference>
<gene>
    <name evidence="2" type="ORF">J8C06_07855</name>
</gene>
<dbReference type="Proteomes" id="UP000676506">
    <property type="component" value="Chromosome 1"/>
</dbReference>
<dbReference type="InterPro" id="IPR011042">
    <property type="entry name" value="6-blade_b-propeller_TolB-like"/>
</dbReference>
<sequence>MRICRRPGLVLRQATYLCLTGAFLWLTAALPGSAQQPRLGQQGSPKTYPAPKLDSREKHLANLRQLTFGGENAEAYFSFDGRRLIFQSTRDGRACDQIYVMDITGARQRLVSTGLGRTTCAYFLRDGKHVIYSSTHLMQRECPPRPDFSRGYVWALYPSYDIFKASLDGKRLIRLTDSPGYDAEATVSPDGKHIVFTSDRSGDLELYIMDTDGQNVRQLTHALGYDGGAFFSHDGKKIVWRASRPQGQALDEYQALLKEHLIRPSQLDIYVMDVDGTNPRRLTNNGKANFAPFFTPDDQKVIFSSNMDDPRGRNFELYLVNLDGTGLERVTYEETFDGFPMFSPDGKKLVFASNRNGRAMGETNIFIADWLP</sequence>
<protein>
    <submittedName>
        <fullName evidence="2">PD40 domain-containing protein</fullName>
    </submittedName>
</protein>
<evidence type="ECO:0000256" key="1">
    <source>
        <dbReference type="ARBA" id="ARBA00009820"/>
    </source>
</evidence>
<dbReference type="EMBL" id="CP072648">
    <property type="protein sequence ID" value="QUW03975.1"/>
    <property type="molecule type" value="Genomic_DNA"/>
</dbReference>
<comment type="similarity">
    <text evidence="1">Belongs to the TolB family.</text>
</comment>
<dbReference type="Gene3D" id="2.120.10.30">
    <property type="entry name" value="TolB, C-terminal domain"/>
    <property type="match status" value="3"/>
</dbReference>
<accession>A0ABX8BFX5</accession>
<dbReference type="PANTHER" id="PTHR36842">
    <property type="entry name" value="PROTEIN TOLB HOMOLOG"/>
    <property type="match status" value="1"/>
</dbReference>
<keyword evidence="3" id="KW-1185">Reference proteome</keyword>
<reference evidence="2 3" key="1">
    <citation type="submission" date="2021-03" db="EMBL/GenBank/DDBJ databases">
        <title>Genomic and phenotypic characterization of Chloracidobacterium isolates provides evidence for multiple species.</title>
        <authorList>
            <person name="Saini M.K."/>
            <person name="Costas A.M.G."/>
            <person name="Tank M."/>
            <person name="Bryant D.A."/>
        </authorList>
    </citation>
    <scope>NUCLEOTIDE SEQUENCE [LARGE SCALE GENOMIC DNA]</scope>
    <source>
        <strain evidence="2 3">BV2-C</strain>
    </source>
</reference>
<proteinExistence type="inferred from homology"/>
<evidence type="ECO:0000313" key="3">
    <source>
        <dbReference type="Proteomes" id="UP000676506"/>
    </source>
</evidence>
<name>A0ABX8BFX5_9BACT</name>
<evidence type="ECO:0000313" key="2">
    <source>
        <dbReference type="EMBL" id="QUW03975.1"/>
    </source>
</evidence>
<dbReference type="Pfam" id="PF07676">
    <property type="entry name" value="PD40"/>
    <property type="match status" value="5"/>
</dbReference>
<dbReference type="SUPFAM" id="SSF82171">
    <property type="entry name" value="DPP6 N-terminal domain-like"/>
    <property type="match status" value="1"/>
</dbReference>